<dbReference type="Pfam" id="PF05147">
    <property type="entry name" value="LANC_like"/>
    <property type="match status" value="1"/>
</dbReference>
<gene>
    <name evidence="3" type="primary">106069259</name>
</gene>
<dbReference type="SUPFAM" id="SSF158745">
    <property type="entry name" value="LanC-like"/>
    <property type="match status" value="1"/>
</dbReference>
<dbReference type="InterPro" id="IPR007822">
    <property type="entry name" value="LANC-like"/>
</dbReference>
<dbReference type="Proteomes" id="UP000076420">
    <property type="component" value="Unassembled WGS sequence"/>
</dbReference>
<feature type="binding site" evidence="2">
    <location>
        <position position="293"/>
    </location>
    <ligand>
        <name>Zn(2+)</name>
        <dbReference type="ChEBI" id="CHEBI:29105"/>
    </ligand>
</feature>
<dbReference type="InterPro" id="IPR020464">
    <property type="entry name" value="LanC-like_prot_euk"/>
</dbReference>
<organism evidence="3 4">
    <name type="scientific">Biomphalaria glabrata</name>
    <name type="common">Bloodfluke planorb</name>
    <name type="synonym">Freshwater snail</name>
    <dbReference type="NCBI Taxonomy" id="6526"/>
    <lineage>
        <taxon>Eukaryota</taxon>
        <taxon>Metazoa</taxon>
        <taxon>Spiralia</taxon>
        <taxon>Lophotrochozoa</taxon>
        <taxon>Mollusca</taxon>
        <taxon>Gastropoda</taxon>
        <taxon>Heterobranchia</taxon>
        <taxon>Euthyneura</taxon>
        <taxon>Panpulmonata</taxon>
        <taxon>Hygrophila</taxon>
        <taxon>Lymnaeoidea</taxon>
        <taxon>Planorbidae</taxon>
        <taxon>Biomphalaria</taxon>
    </lineage>
</organism>
<feature type="binding site" evidence="2">
    <location>
        <position position="339"/>
    </location>
    <ligand>
        <name>Zn(2+)</name>
        <dbReference type="ChEBI" id="CHEBI:29105"/>
    </ligand>
</feature>
<dbReference type="OrthoDB" id="10257263at2759"/>
<protein>
    <recommendedName>
        <fullName evidence="5">LanC-like protein 3 homolog</fullName>
    </recommendedName>
</protein>
<reference evidence="3" key="1">
    <citation type="submission" date="2020-05" db="UniProtKB">
        <authorList>
            <consortium name="EnsemblMetazoa"/>
        </authorList>
    </citation>
    <scope>IDENTIFICATION</scope>
    <source>
        <strain evidence="3">BB02</strain>
    </source>
</reference>
<dbReference type="PRINTS" id="PR01951">
    <property type="entry name" value="LANCEUKARYTE"/>
</dbReference>
<sequence length="421" mass="47992">MPKFRFFPNQMEDYSAHADVSVDKERWLSRIKSLIAEILEYIRGEKSTDGGLYVGSIGVAYMLCYASEFEPLHDRKMVYLNEASDVYKFNRNYFDRHRPRDSDRTSFVLGEAGLNAVGLYLGSLTKNKSLVSTNLDQYLSLHKTFLHLNMRCGSDELFVGRAGYLCGIYFIKNILGNQEKLDTMFELNQGIDDIILAMIRSGRSLAAKIRSPTPLMYSYYDTLYLGAAHGLSSILQMALQHKTFIEKHPMEAAWVKDSVDWLLTIQQPNGNFAPAMDELSSPRSEKDELVHWCHGAPGVIYLLARAYLVWKEEKYLNACLKCGECVWQKGLLTKGPGICHGIAGNGYVFLLLYRLTQDKKHLYRATQFANFMLTDEFQSKARTPDNPYSLYEGMAGTVCFLVDLLQPEKATFPFFNVFDDD</sequence>
<dbReference type="EnsemblMetazoa" id="BGLB008423-RC">
    <property type="protein sequence ID" value="BGLB008423-PC"/>
    <property type="gene ID" value="BGLB008423"/>
</dbReference>
<proteinExistence type="inferred from homology"/>
<dbReference type="GO" id="GO:0005975">
    <property type="term" value="P:carbohydrate metabolic process"/>
    <property type="evidence" value="ECO:0007669"/>
    <property type="project" value="InterPro"/>
</dbReference>
<dbReference type="InterPro" id="IPR012341">
    <property type="entry name" value="6hp_glycosidase-like_sf"/>
</dbReference>
<dbReference type="EnsemblMetazoa" id="BGLB008423-RB">
    <property type="protein sequence ID" value="BGLB008423-PB"/>
    <property type="gene ID" value="BGLB008423"/>
</dbReference>
<name>A0A2C9JUX1_BIOGL</name>
<dbReference type="CDD" id="cd04794">
    <property type="entry name" value="euk_LANCL"/>
    <property type="match status" value="1"/>
</dbReference>
<dbReference type="KEGG" id="bgt:106069259"/>
<dbReference type="AlphaFoldDB" id="A0A2C9JUX1"/>
<dbReference type="SMART" id="SM01260">
    <property type="entry name" value="LANC_like"/>
    <property type="match status" value="1"/>
</dbReference>
<keyword evidence="2" id="KW-0479">Metal-binding</keyword>
<dbReference type="Gene3D" id="1.50.10.10">
    <property type="match status" value="1"/>
</dbReference>
<evidence type="ECO:0000313" key="4">
    <source>
        <dbReference type="Proteomes" id="UP000076420"/>
    </source>
</evidence>
<evidence type="ECO:0000313" key="3">
    <source>
        <dbReference type="EnsemblMetazoa" id="BGLB008423-PC"/>
    </source>
</evidence>
<dbReference type="PRINTS" id="PR01950">
    <property type="entry name" value="LANCSUPER"/>
</dbReference>
<dbReference type="PANTHER" id="PTHR12736">
    <property type="entry name" value="LANC-LIKE PROTEIN"/>
    <property type="match status" value="1"/>
</dbReference>
<dbReference type="GO" id="GO:0005886">
    <property type="term" value="C:plasma membrane"/>
    <property type="evidence" value="ECO:0007669"/>
    <property type="project" value="TreeGrafter"/>
</dbReference>
<keyword evidence="2" id="KW-0862">Zinc</keyword>
<evidence type="ECO:0000256" key="1">
    <source>
        <dbReference type="ARBA" id="ARBA00007179"/>
    </source>
</evidence>
<dbReference type="GO" id="GO:0031179">
    <property type="term" value="P:peptide modification"/>
    <property type="evidence" value="ECO:0007669"/>
    <property type="project" value="InterPro"/>
</dbReference>
<feature type="binding site" evidence="2">
    <location>
        <position position="340"/>
    </location>
    <ligand>
        <name>Zn(2+)</name>
        <dbReference type="ChEBI" id="CHEBI:29105"/>
    </ligand>
</feature>
<evidence type="ECO:0000256" key="2">
    <source>
        <dbReference type="PIRSR" id="PIRSR607822-1"/>
    </source>
</evidence>
<accession>A0A2C9JUX1</accession>
<dbReference type="GO" id="GO:0046872">
    <property type="term" value="F:metal ion binding"/>
    <property type="evidence" value="ECO:0007669"/>
    <property type="project" value="UniProtKB-KW"/>
</dbReference>
<dbReference type="FunFam" id="1.50.10.10:FF:000012">
    <property type="entry name" value="LanC-like protein 3"/>
    <property type="match status" value="1"/>
</dbReference>
<dbReference type="VEuPathDB" id="VectorBase:BGLAX_032010"/>
<dbReference type="PANTHER" id="PTHR12736:SF7">
    <property type="entry name" value="LANC-LIKE PROTEIN 3"/>
    <property type="match status" value="1"/>
</dbReference>
<evidence type="ECO:0008006" key="5">
    <source>
        <dbReference type="Google" id="ProtNLM"/>
    </source>
</evidence>
<comment type="similarity">
    <text evidence="1">Belongs to the LanC-like protein family.</text>
</comment>
<dbReference type="RefSeq" id="XP_013084329.2">
    <property type="nucleotide sequence ID" value="XM_013228875.2"/>
</dbReference>
<dbReference type="VEuPathDB" id="VectorBase:BGLB008423"/>